<gene>
    <name evidence="2" type="ORF">METZ01_LOCUS479390</name>
</gene>
<dbReference type="PROSITE" id="PS51257">
    <property type="entry name" value="PROKAR_LIPOPROTEIN"/>
    <property type="match status" value="1"/>
</dbReference>
<organism evidence="2">
    <name type="scientific">marine metagenome</name>
    <dbReference type="NCBI Taxonomy" id="408172"/>
    <lineage>
        <taxon>unclassified sequences</taxon>
        <taxon>metagenomes</taxon>
        <taxon>ecological metagenomes</taxon>
    </lineage>
</organism>
<accession>A0A383C281</accession>
<dbReference type="EMBL" id="UINC01205384">
    <property type="protein sequence ID" value="SVE26536.1"/>
    <property type="molecule type" value="Genomic_DNA"/>
</dbReference>
<proteinExistence type="predicted"/>
<feature type="non-terminal residue" evidence="2">
    <location>
        <position position="80"/>
    </location>
</feature>
<feature type="region of interest" description="Disordered" evidence="1">
    <location>
        <begin position="26"/>
        <end position="47"/>
    </location>
</feature>
<evidence type="ECO:0000256" key="1">
    <source>
        <dbReference type="SAM" id="MobiDB-lite"/>
    </source>
</evidence>
<protein>
    <submittedName>
        <fullName evidence="2">Uncharacterized protein</fullName>
    </submittedName>
</protein>
<evidence type="ECO:0000313" key="2">
    <source>
        <dbReference type="EMBL" id="SVE26536.1"/>
    </source>
</evidence>
<reference evidence="2" key="1">
    <citation type="submission" date="2018-05" db="EMBL/GenBank/DDBJ databases">
        <authorList>
            <person name="Lanie J.A."/>
            <person name="Ng W.-L."/>
            <person name="Kazmierczak K.M."/>
            <person name="Andrzejewski T.M."/>
            <person name="Davidsen T.M."/>
            <person name="Wayne K.J."/>
            <person name="Tettelin H."/>
            <person name="Glass J.I."/>
            <person name="Rusch D."/>
            <person name="Podicherti R."/>
            <person name="Tsui H.-C.T."/>
            <person name="Winkler M.E."/>
        </authorList>
    </citation>
    <scope>NUCLEOTIDE SEQUENCE</scope>
</reference>
<name>A0A383C281_9ZZZZ</name>
<dbReference type="AlphaFoldDB" id="A0A383C281"/>
<sequence>MDLRKTAGAFLIACLPWLVGCPSGTRTGVQPEQTSKHVHDHPHHGPHDGELFAFDDGKYHAEAVADKSPGKVIIYMLDGE</sequence>